<gene>
    <name evidence="1" type="ORF">BDV40DRAFT_304515</name>
</gene>
<evidence type="ECO:0000313" key="2">
    <source>
        <dbReference type="Proteomes" id="UP000326950"/>
    </source>
</evidence>
<accession>A0A5N6UJ21</accession>
<organism evidence="1 2">
    <name type="scientific">Aspergillus tamarii</name>
    <dbReference type="NCBI Taxonomy" id="41984"/>
    <lineage>
        <taxon>Eukaryota</taxon>
        <taxon>Fungi</taxon>
        <taxon>Dikarya</taxon>
        <taxon>Ascomycota</taxon>
        <taxon>Pezizomycotina</taxon>
        <taxon>Eurotiomycetes</taxon>
        <taxon>Eurotiomycetidae</taxon>
        <taxon>Eurotiales</taxon>
        <taxon>Aspergillaceae</taxon>
        <taxon>Aspergillus</taxon>
        <taxon>Aspergillus subgen. Circumdati</taxon>
    </lineage>
</organism>
<dbReference type="AlphaFoldDB" id="A0A5N6UJ21"/>
<reference evidence="1 2" key="1">
    <citation type="submission" date="2019-04" db="EMBL/GenBank/DDBJ databases">
        <title>Friends and foes A comparative genomics study of 23 Aspergillus species from section Flavi.</title>
        <authorList>
            <consortium name="DOE Joint Genome Institute"/>
            <person name="Kjaerbolling I."/>
            <person name="Vesth T."/>
            <person name="Frisvad J.C."/>
            <person name="Nybo J.L."/>
            <person name="Theobald S."/>
            <person name="Kildgaard S."/>
            <person name="Isbrandt T."/>
            <person name="Kuo A."/>
            <person name="Sato A."/>
            <person name="Lyhne E.K."/>
            <person name="Kogle M.E."/>
            <person name="Wiebenga A."/>
            <person name="Kun R.S."/>
            <person name="Lubbers R.J."/>
            <person name="Makela M.R."/>
            <person name="Barry K."/>
            <person name="Chovatia M."/>
            <person name="Clum A."/>
            <person name="Daum C."/>
            <person name="Haridas S."/>
            <person name="He G."/>
            <person name="LaButti K."/>
            <person name="Lipzen A."/>
            <person name="Mondo S."/>
            <person name="Riley R."/>
            <person name="Salamov A."/>
            <person name="Simmons B.A."/>
            <person name="Magnuson J.K."/>
            <person name="Henrissat B."/>
            <person name="Mortensen U.H."/>
            <person name="Larsen T.O."/>
            <person name="Devries R.P."/>
            <person name="Grigoriev I.V."/>
            <person name="Machida M."/>
            <person name="Baker S.E."/>
            <person name="Andersen M.R."/>
        </authorList>
    </citation>
    <scope>NUCLEOTIDE SEQUENCE [LARGE SCALE GENOMIC DNA]</scope>
    <source>
        <strain evidence="1 2">CBS 117626</strain>
    </source>
</reference>
<proteinExistence type="predicted"/>
<evidence type="ECO:0008006" key="3">
    <source>
        <dbReference type="Google" id="ProtNLM"/>
    </source>
</evidence>
<sequence>MLETARFIVIFRDSVAQETVHDFAEHVNSSGGEVTNLYDPDNMQGFAAELTSELVNEFTSLGTGLVEYIERDSVVATA</sequence>
<dbReference type="Proteomes" id="UP000326950">
    <property type="component" value="Unassembled WGS sequence"/>
</dbReference>
<name>A0A5N6UJ21_ASPTM</name>
<protein>
    <recommendedName>
        <fullName evidence="3">Inhibitor I9 domain-containing protein</fullName>
    </recommendedName>
</protein>
<evidence type="ECO:0000313" key="1">
    <source>
        <dbReference type="EMBL" id="KAE8158081.1"/>
    </source>
</evidence>
<keyword evidence="2" id="KW-1185">Reference proteome</keyword>
<dbReference type="OrthoDB" id="5518345at2759"/>
<dbReference type="Gene3D" id="3.30.70.80">
    <property type="entry name" value="Peptidase S8 propeptide/proteinase inhibitor I9"/>
    <property type="match status" value="1"/>
</dbReference>
<dbReference type="SUPFAM" id="SSF54897">
    <property type="entry name" value="Protease propeptides/inhibitors"/>
    <property type="match status" value="1"/>
</dbReference>
<dbReference type="InterPro" id="IPR037045">
    <property type="entry name" value="S8pro/Inhibitor_I9_sf"/>
</dbReference>
<dbReference type="EMBL" id="ML738704">
    <property type="protein sequence ID" value="KAE8158081.1"/>
    <property type="molecule type" value="Genomic_DNA"/>
</dbReference>